<evidence type="ECO:0000259" key="7">
    <source>
        <dbReference type="SMART" id="SM00852"/>
    </source>
</evidence>
<dbReference type="InterPro" id="IPR036688">
    <property type="entry name" value="MoeA_C_domain_IV_sf"/>
</dbReference>
<dbReference type="AlphaFoldDB" id="C0QFJ5"/>
<comment type="cofactor">
    <cofactor evidence="6">
        <name>Mg(2+)</name>
        <dbReference type="ChEBI" id="CHEBI:18420"/>
    </cofactor>
</comment>
<dbReference type="OrthoDB" id="9804758at2"/>
<dbReference type="InterPro" id="IPR001453">
    <property type="entry name" value="MoaB/Mog_dom"/>
</dbReference>
<dbReference type="KEGG" id="dat:HRM2_02690"/>
<name>C0QFJ5_DESAH</name>
<comment type="catalytic activity">
    <reaction evidence="5">
        <text>adenylyl-molybdopterin + molybdate = Mo-molybdopterin + AMP + H(+)</text>
        <dbReference type="Rhea" id="RHEA:35047"/>
        <dbReference type="ChEBI" id="CHEBI:15378"/>
        <dbReference type="ChEBI" id="CHEBI:36264"/>
        <dbReference type="ChEBI" id="CHEBI:62727"/>
        <dbReference type="ChEBI" id="CHEBI:71302"/>
        <dbReference type="ChEBI" id="CHEBI:456215"/>
        <dbReference type="EC" id="2.10.1.1"/>
    </reaction>
</comment>
<dbReference type="SUPFAM" id="SSF63882">
    <property type="entry name" value="MoeA N-terminal region -like"/>
    <property type="match status" value="1"/>
</dbReference>
<evidence type="ECO:0000313" key="8">
    <source>
        <dbReference type="EMBL" id="ACN13391.1"/>
    </source>
</evidence>
<dbReference type="GO" id="GO:0006777">
    <property type="term" value="P:Mo-molybdopterin cofactor biosynthetic process"/>
    <property type="evidence" value="ECO:0007669"/>
    <property type="project" value="UniProtKB-UniRule"/>
</dbReference>
<dbReference type="CDD" id="cd00887">
    <property type="entry name" value="MoeA"/>
    <property type="match status" value="1"/>
</dbReference>
<evidence type="ECO:0000256" key="1">
    <source>
        <dbReference type="ARBA" id="ARBA00002901"/>
    </source>
</evidence>
<evidence type="ECO:0000256" key="2">
    <source>
        <dbReference type="ARBA" id="ARBA00005046"/>
    </source>
</evidence>
<dbReference type="SUPFAM" id="SSF53218">
    <property type="entry name" value="Molybdenum cofactor biosynthesis proteins"/>
    <property type="match status" value="1"/>
</dbReference>
<keyword evidence="6" id="KW-0808">Transferase</keyword>
<dbReference type="SUPFAM" id="SSF63867">
    <property type="entry name" value="MoeA C-terminal domain-like"/>
    <property type="match status" value="1"/>
</dbReference>
<dbReference type="UniPathway" id="UPA00344"/>
<comment type="function">
    <text evidence="1 6">Catalyzes the insertion of molybdate into adenylated molybdopterin with the concomitant release of AMP.</text>
</comment>
<proteinExistence type="inferred from homology"/>
<comment type="similarity">
    <text evidence="3 6">Belongs to the MoeA family.</text>
</comment>
<dbReference type="SMART" id="SM00852">
    <property type="entry name" value="MoCF_biosynth"/>
    <property type="match status" value="1"/>
</dbReference>
<dbReference type="Pfam" id="PF00994">
    <property type="entry name" value="MoCF_biosynth"/>
    <property type="match status" value="1"/>
</dbReference>
<evidence type="ECO:0000256" key="3">
    <source>
        <dbReference type="ARBA" id="ARBA00010763"/>
    </source>
</evidence>
<keyword evidence="6" id="KW-0500">Molybdenum</keyword>
<dbReference type="InterPro" id="IPR036135">
    <property type="entry name" value="MoeA_linker/N_sf"/>
</dbReference>
<keyword evidence="6" id="KW-0479">Metal-binding</keyword>
<dbReference type="PANTHER" id="PTHR10192:SF5">
    <property type="entry name" value="GEPHYRIN"/>
    <property type="match status" value="1"/>
</dbReference>
<dbReference type="Proteomes" id="UP000000442">
    <property type="component" value="Chromosome"/>
</dbReference>
<dbReference type="PANTHER" id="PTHR10192">
    <property type="entry name" value="MOLYBDOPTERIN BIOSYNTHESIS PROTEIN"/>
    <property type="match status" value="1"/>
</dbReference>
<keyword evidence="9" id="KW-1185">Reference proteome</keyword>
<evidence type="ECO:0000256" key="6">
    <source>
        <dbReference type="RuleBase" id="RU365090"/>
    </source>
</evidence>
<comment type="pathway">
    <text evidence="2 6">Cofactor biosynthesis; molybdopterin biosynthesis.</text>
</comment>
<reference evidence="8" key="1">
    <citation type="submission" date="2008-05" db="EMBL/GenBank/DDBJ databases">
        <authorList>
            <person name="Strittmatter A."/>
            <person name="Liesegang H."/>
            <person name="Rabus R."/>
            <person name="Decker I."/>
            <person name="Amann J."/>
            <person name="Andres S."/>
            <person name="Henne A."/>
            <person name="Martinez-Arias R."/>
            <person name="Bartels D."/>
            <person name="Goesmann A."/>
            <person name="Krause L."/>
            <person name="Puehler A."/>
            <person name="Klenk H.-K."/>
            <person name="Richter M."/>
            <person name="Schueler M."/>
            <person name="Gloeckner F.O."/>
            <person name="Meyerdierks A."/>
            <person name="Widdel F."/>
            <person name="Gottschalk G."/>
            <person name="Amann R."/>
        </authorList>
    </citation>
    <scope>NUCLEOTIDE SEQUENCE</scope>
    <source>
        <strain evidence="8">HRM2</strain>
    </source>
</reference>
<dbReference type="NCBIfam" id="NF045515">
    <property type="entry name" value="Glp_gephyrin"/>
    <property type="match status" value="1"/>
</dbReference>
<dbReference type="GO" id="GO:0061599">
    <property type="term" value="F:molybdopterin molybdotransferase activity"/>
    <property type="evidence" value="ECO:0007669"/>
    <property type="project" value="UniProtKB-UniRule"/>
</dbReference>
<accession>C0QFJ5</accession>
<dbReference type="Gene3D" id="3.40.980.10">
    <property type="entry name" value="MoaB/Mog-like domain"/>
    <property type="match status" value="1"/>
</dbReference>
<dbReference type="Gene3D" id="2.40.340.10">
    <property type="entry name" value="MoeA, C-terminal, domain IV"/>
    <property type="match status" value="1"/>
</dbReference>
<dbReference type="EC" id="2.10.1.1" evidence="6"/>
<dbReference type="RefSeq" id="WP_012662640.1">
    <property type="nucleotide sequence ID" value="NC_012108.1"/>
</dbReference>
<dbReference type="STRING" id="177437.HRM2_02690"/>
<feature type="domain" description="MoaB/Mog" evidence="7">
    <location>
        <begin position="185"/>
        <end position="324"/>
    </location>
</feature>
<dbReference type="EMBL" id="CP001087">
    <property type="protein sequence ID" value="ACN13391.1"/>
    <property type="molecule type" value="Genomic_DNA"/>
</dbReference>
<keyword evidence="6" id="KW-0460">Magnesium</keyword>
<dbReference type="Gene3D" id="3.90.105.10">
    <property type="entry name" value="Molybdopterin biosynthesis moea protein, domain 2"/>
    <property type="match status" value="1"/>
</dbReference>
<dbReference type="GO" id="GO:0005829">
    <property type="term" value="C:cytosol"/>
    <property type="evidence" value="ECO:0007669"/>
    <property type="project" value="TreeGrafter"/>
</dbReference>
<dbReference type="InterPro" id="IPR038987">
    <property type="entry name" value="MoeA-like"/>
</dbReference>
<sequence length="413" mass="44130">MKNFFKVKTLKEVMALVGSFKPVLQETVPIDEAFFRVLGEEIAADQDLPGFKRSTMDGYAVKADSTFGASESSPAWLTLTQAIPMGKVPEFTLAPGEAARISTGGMLPSGADSVVMIEHTDAVDETAIEVYKSVAPMTNVIDRNEDFKKNETILGVGTRVRPQEAGLAAALGLDRLKVFKRPIVGIISTGDEVVPVTQTPALGEIRDINTYTLAGLVREAGAVPVCYGIVKDNEEALFSVCRQAVDHCDMVLISGGSSVGVRDFTVEILSKLAQTRLLIHGISISPGKPTILARSGIKPVWGLPGHVVSAMVVFRVVVLPFLNRLQGLSSPPGSAITLPARLSRNIASAQGRSDFVRVCLKTDGQGLVAEPVLGKSGLIRTMVLADGLLEIGENVEGVERDTMVQIMPLSNYF</sequence>
<dbReference type="GO" id="GO:0046872">
    <property type="term" value="F:metal ion binding"/>
    <property type="evidence" value="ECO:0007669"/>
    <property type="project" value="UniProtKB-UniRule"/>
</dbReference>
<dbReference type="NCBIfam" id="TIGR00177">
    <property type="entry name" value="molyb_syn"/>
    <property type="match status" value="1"/>
</dbReference>
<dbReference type="InterPro" id="IPR005110">
    <property type="entry name" value="MoeA_linker/N"/>
</dbReference>
<dbReference type="Pfam" id="PF03454">
    <property type="entry name" value="MoeA_C"/>
    <property type="match status" value="1"/>
</dbReference>
<dbReference type="eggNOG" id="COG0303">
    <property type="taxonomic scope" value="Bacteria"/>
</dbReference>
<dbReference type="InterPro" id="IPR036425">
    <property type="entry name" value="MoaB/Mog-like_dom_sf"/>
</dbReference>
<evidence type="ECO:0000313" key="9">
    <source>
        <dbReference type="Proteomes" id="UP000000442"/>
    </source>
</evidence>
<dbReference type="Gene3D" id="2.170.190.11">
    <property type="entry name" value="Molybdopterin biosynthesis moea protein, domain 3"/>
    <property type="match status" value="1"/>
</dbReference>
<dbReference type="Pfam" id="PF03453">
    <property type="entry name" value="MoeA_N"/>
    <property type="match status" value="1"/>
</dbReference>
<gene>
    <name evidence="8" type="primary">moeA1</name>
    <name evidence="8" type="ordered locus">HRM2_02690</name>
</gene>
<reference evidence="8" key="2">
    <citation type="journal article" date="2009" name="Environ. Microbiol.">
        <title>Genome sequence of Desulfobacterium autotrophicum HRM2, a marine sulfate reducer oxidizing organic carbon completely to carbon dioxide.</title>
        <authorList>
            <person name="Strittmatter A.W."/>
            <person name="Liesegang H."/>
            <person name="Rabus R."/>
            <person name="Decker I."/>
            <person name="Amann J."/>
            <person name="Andres S."/>
            <person name="Henne A."/>
            <person name="Fricke W.F."/>
            <person name="Martinez-Arias R."/>
            <person name="Bartels D."/>
            <person name="Goesmann A."/>
            <person name="Krause L."/>
            <person name="Puehler A."/>
            <person name="Klenk H.P."/>
            <person name="Richter M."/>
            <person name="Schuler M."/>
            <person name="Gloeckner F.O."/>
            <person name="Meyerdierks A."/>
            <person name="Gottschalk G."/>
            <person name="Amann R."/>
        </authorList>
    </citation>
    <scope>NUCLEOTIDE SEQUENCE [LARGE SCALE GENOMIC DNA]</scope>
    <source>
        <strain evidence="8">HRM2</strain>
    </source>
</reference>
<evidence type="ECO:0000256" key="5">
    <source>
        <dbReference type="ARBA" id="ARBA00047317"/>
    </source>
</evidence>
<protein>
    <recommendedName>
        <fullName evidence="6">Molybdopterin molybdenumtransferase</fullName>
        <ecNumber evidence="6">2.10.1.1</ecNumber>
    </recommendedName>
</protein>
<evidence type="ECO:0000256" key="4">
    <source>
        <dbReference type="ARBA" id="ARBA00023150"/>
    </source>
</evidence>
<keyword evidence="4 6" id="KW-0501">Molybdenum cofactor biosynthesis</keyword>
<dbReference type="HOGENOM" id="CLU_010186_7_2_7"/>
<dbReference type="InterPro" id="IPR005111">
    <property type="entry name" value="MoeA_C_domain_IV"/>
</dbReference>
<organism evidence="8 9">
    <name type="scientific">Desulforapulum autotrophicum (strain ATCC 43914 / DSM 3382 / VKM B-1955 / HRM2)</name>
    <name type="common">Desulfobacterium autotrophicum</name>
    <dbReference type="NCBI Taxonomy" id="177437"/>
    <lineage>
        <taxon>Bacteria</taxon>
        <taxon>Pseudomonadati</taxon>
        <taxon>Thermodesulfobacteriota</taxon>
        <taxon>Desulfobacteria</taxon>
        <taxon>Desulfobacterales</taxon>
        <taxon>Desulfobacteraceae</taxon>
        <taxon>Desulforapulum</taxon>
    </lineage>
</organism>